<dbReference type="PANTHER" id="PTHR35192">
    <property type="entry name" value="PROTEIN, PUTATIVE-RELATED"/>
    <property type="match status" value="1"/>
</dbReference>
<evidence type="ECO:0000256" key="1">
    <source>
        <dbReference type="SAM" id="SignalP"/>
    </source>
</evidence>
<gene>
    <name evidence="3" type="ORF">PCASD_20708</name>
</gene>
<name>A0A2N5TLI0_9BASI</name>
<dbReference type="Proteomes" id="UP000235392">
    <property type="component" value="Unassembled WGS sequence"/>
</dbReference>
<feature type="chain" id="PRO_5014807963" description="Protein CPL1-like domain-containing protein" evidence="1">
    <location>
        <begin position="20"/>
        <end position="310"/>
    </location>
</feature>
<evidence type="ECO:0000313" key="4">
    <source>
        <dbReference type="Proteomes" id="UP000235392"/>
    </source>
</evidence>
<accession>A0A2N5TLI0</accession>
<protein>
    <recommendedName>
        <fullName evidence="2">Protein CPL1-like domain-containing protein</fullName>
    </recommendedName>
</protein>
<dbReference type="AlphaFoldDB" id="A0A2N5TLI0"/>
<keyword evidence="1" id="KW-0732">Signal</keyword>
<evidence type="ECO:0000313" key="3">
    <source>
        <dbReference type="EMBL" id="PLW26356.1"/>
    </source>
</evidence>
<reference evidence="3 4" key="1">
    <citation type="submission" date="2017-11" db="EMBL/GenBank/DDBJ databases">
        <title>De novo assembly and phasing of dikaryotic genomes from two isolates of Puccinia coronata f. sp. avenae, the causal agent of oat crown rust.</title>
        <authorList>
            <person name="Miller M.E."/>
            <person name="Zhang Y."/>
            <person name="Omidvar V."/>
            <person name="Sperschneider J."/>
            <person name="Schwessinger B."/>
            <person name="Raley C."/>
            <person name="Palmer J.M."/>
            <person name="Garnica D."/>
            <person name="Upadhyaya N."/>
            <person name="Rathjen J."/>
            <person name="Taylor J.M."/>
            <person name="Park R.F."/>
            <person name="Dodds P.N."/>
            <person name="Hirsch C.D."/>
            <person name="Kianian S.F."/>
            <person name="Figueroa M."/>
        </authorList>
    </citation>
    <scope>NUCLEOTIDE SEQUENCE [LARGE SCALE GENOMIC DNA]</scope>
    <source>
        <strain evidence="3">12SD80</strain>
    </source>
</reference>
<dbReference type="Pfam" id="PF21671">
    <property type="entry name" value="CPL1-like"/>
    <property type="match status" value="1"/>
</dbReference>
<sequence length="310" mass="32237">MFARLSLLVLLLTASLGAASPSSIQGTAAGALSTAATIRSTSLLKSKKTTRIPLISKRNNSTRVVRSLPVLPILGQVLSAGLNLQVDICIDLSVKLLGIATVNVFATANLAASISSRGISVTELAVVQAYLASQLADIARVSTTAWACQQACTSDVCSRQTFDRVSHTCTLTPKQLTPKCDAIAKLVAQLSLQGPSAPRYCQLCPNRCVAANSTPSGLAKLPKREISAPGHCPTGLDACPISAFSTSQGYECVSTQEELEHCGGCSTTGDGVNCNAVVGIKSPGCSRGQCIAFECEEGFYLAPDKTCARL</sequence>
<organism evidence="3 4">
    <name type="scientific">Puccinia coronata f. sp. avenae</name>
    <dbReference type="NCBI Taxonomy" id="200324"/>
    <lineage>
        <taxon>Eukaryota</taxon>
        <taxon>Fungi</taxon>
        <taxon>Dikarya</taxon>
        <taxon>Basidiomycota</taxon>
        <taxon>Pucciniomycotina</taxon>
        <taxon>Pucciniomycetes</taxon>
        <taxon>Pucciniales</taxon>
        <taxon>Pucciniaceae</taxon>
        <taxon>Puccinia</taxon>
    </lineage>
</organism>
<comment type="caution">
    <text evidence="3">The sequence shown here is derived from an EMBL/GenBank/DDBJ whole genome shotgun (WGS) entry which is preliminary data.</text>
</comment>
<dbReference type="InterPro" id="IPR038955">
    <property type="entry name" value="PriA/CPL1_fungi"/>
</dbReference>
<evidence type="ECO:0000259" key="2">
    <source>
        <dbReference type="Pfam" id="PF21671"/>
    </source>
</evidence>
<dbReference type="InterPro" id="IPR048661">
    <property type="entry name" value="CPL1-like"/>
</dbReference>
<dbReference type="EMBL" id="PGCI01000469">
    <property type="protein sequence ID" value="PLW26356.1"/>
    <property type="molecule type" value="Genomic_DNA"/>
</dbReference>
<feature type="signal peptide" evidence="1">
    <location>
        <begin position="1"/>
        <end position="19"/>
    </location>
</feature>
<dbReference type="PANTHER" id="PTHR35192:SF2">
    <property type="entry name" value="APPLE DOMAIN-CONTAINING PROTEIN"/>
    <property type="match status" value="1"/>
</dbReference>
<feature type="domain" description="Protein CPL1-like" evidence="2">
    <location>
        <begin position="250"/>
        <end position="306"/>
    </location>
</feature>
<proteinExistence type="predicted"/>